<dbReference type="NCBIfam" id="TIGR01730">
    <property type="entry name" value="RND_mfp"/>
    <property type="match status" value="1"/>
</dbReference>
<keyword evidence="3 4" id="KW-0175">Coiled coil</keyword>
<dbReference type="OrthoDB" id="9806939at2"/>
<comment type="caution">
    <text evidence="8">The sequence shown here is derived from an EMBL/GenBank/DDBJ whole genome shotgun (WGS) entry which is preliminary data.</text>
</comment>
<feature type="coiled-coil region" evidence="4">
    <location>
        <begin position="145"/>
        <end position="228"/>
    </location>
</feature>
<dbReference type="EMBL" id="VOXD01000006">
    <property type="protein sequence ID" value="TXF90541.1"/>
    <property type="molecule type" value="Genomic_DNA"/>
</dbReference>
<feature type="domain" description="CzcB-like barrel-sandwich hybrid" evidence="7">
    <location>
        <begin position="75"/>
        <end position="264"/>
    </location>
</feature>
<comment type="subcellular location">
    <subcellularLocation>
        <location evidence="1">Cell envelope</location>
    </subcellularLocation>
</comment>
<feature type="transmembrane region" description="Helical" evidence="5">
    <location>
        <begin position="21"/>
        <end position="39"/>
    </location>
</feature>
<dbReference type="Pfam" id="PF25967">
    <property type="entry name" value="RND-MFP_C"/>
    <property type="match status" value="1"/>
</dbReference>
<evidence type="ECO:0000256" key="4">
    <source>
        <dbReference type="SAM" id="Coils"/>
    </source>
</evidence>
<reference evidence="8 9" key="1">
    <citation type="submission" date="2019-08" db="EMBL/GenBank/DDBJ databases">
        <title>Lewinella sp. strain SSH13 Genome sequencing and assembly.</title>
        <authorList>
            <person name="Kim I."/>
        </authorList>
    </citation>
    <scope>NUCLEOTIDE SEQUENCE [LARGE SCALE GENOMIC DNA]</scope>
    <source>
        <strain evidence="8 9">SSH13</strain>
    </source>
</reference>
<evidence type="ECO:0000256" key="1">
    <source>
        <dbReference type="ARBA" id="ARBA00004196"/>
    </source>
</evidence>
<evidence type="ECO:0000313" key="8">
    <source>
        <dbReference type="EMBL" id="TXF90541.1"/>
    </source>
</evidence>
<sequence length="415" mass="46242">MDRKIDKSAINRKRNGRILKWTLLSVAVVTLAWFGLRALRPSADEGNLRFAIVETGDVLNTINATALVLPAFEEQVNAPVATTIKEVILTAGTQVQSGDILLRLDREYVGLQLDGRRDQLALKENSIGLLQLEYDRDLKELGFDAEIKELQLAEAEARLGDARRLLKVGGATEEEVEAAELAVKITRLEAEKLNNQLAYSRNSLAGRERKLQLEVGMEEKEVQQLSRKLRETDVRAPRAGVVTWVNENLGQQVAEGAPLARIANLGRYKIEGSCSDRYAEQLSVGMPVELRLPKAKLSGILTDILPEVTNNTIRFRVELDDSSDENLRPNLRAELNVITDKREGALRVKNGQAFRGGKRQSVFVVRGNEAIRTEIRTGLRNGDFVEIESGLKAGDKIVISDTEEYERMSSFQLSQ</sequence>
<evidence type="ECO:0000256" key="5">
    <source>
        <dbReference type="SAM" id="Phobius"/>
    </source>
</evidence>
<proteinExistence type="inferred from homology"/>
<dbReference type="InterPro" id="IPR006143">
    <property type="entry name" value="RND_pump_MFP"/>
</dbReference>
<dbReference type="Proteomes" id="UP000321907">
    <property type="component" value="Unassembled WGS sequence"/>
</dbReference>
<dbReference type="PANTHER" id="PTHR32347:SF14">
    <property type="entry name" value="EFFLUX SYSTEM COMPONENT YKNX-RELATED"/>
    <property type="match status" value="1"/>
</dbReference>
<comment type="similarity">
    <text evidence="2">Belongs to the membrane fusion protein (MFP) (TC 8.A.1) family.</text>
</comment>
<organism evidence="8 9">
    <name type="scientific">Neolewinella aurantiaca</name>
    <dbReference type="NCBI Taxonomy" id="2602767"/>
    <lineage>
        <taxon>Bacteria</taxon>
        <taxon>Pseudomonadati</taxon>
        <taxon>Bacteroidota</taxon>
        <taxon>Saprospiria</taxon>
        <taxon>Saprospirales</taxon>
        <taxon>Lewinellaceae</taxon>
        <taxon>Neolewinella</taxon>
    </lineage>
</organism>
<dbReference type="RefSeq" id="WP_147929713.1">
    <property type="nucleotide sequence ID" value="NZ_VOXD01000006.1"/>
</dbReference>
<feature type="domain" description="Multidrug resistance protein MdtA-like C-terminal permuted SH3" evidence="6">
    <location>
        <begin position="356"/>
        <end position="401"/>
    </location>
</feature>
<keyword evidence="5" id="KW-1133">Transmembrane helix</keyword>
<dbReference type="InterPro" id="IPR058627">
    <property type="entry name" value="MdtA-like_C"/>
</dbReference>
<evidence type="ECO:0000259" key="7">
    <source>
        <dbReference type="Pfam" id="PF25973"/>
    </source>
</evidence>
<name>A0A5C7FY60_9BACT</name>
<gene>
    <name evidence="8" type="ORF">FUA23_05440</name>
</gene>
<dbReference type="InterPro" id="IPR011053">
    <property type="entry name" value="Single_hybrid_motif"/>
</dbReference>
<dbReference type="GO" id="GO:0022857">
    <property type="term" value="F:transmembrane transporter activity"/>
    <property type="evidence" value="ECO:0007669"/>
    <property type="project" value="InterPro"/>
</dbReference>
<protein>
    <submittedName>
        <fullName evidence="8">Efflux RND transporter periplasmic adaptor subunit</fullName>
    </submittedName>
</protein>
<evidence type="ECO:0000256" key="2">
    <source>
        <dbReference type="ARBA" id="ARBA00009477"/>
    </source>
</evidence>
<dbReference type="Pfam" id="PF25973">
    <property type="entry name" value="BSH_CzcB"/>
    <property type="match status" value="1"/>
</dbReference>
<dbReference type="AlphaFoldDB" id="A0A5C7FY60"/>
<dbReference type="PANTHER" id="PTHR32347">
    <property type="entry name" value="EFFLUX SYSTEM COMPONENT YKNX-RELATED"/>
    <property type="match status" value="1"/>
</dbReference>
<dbReference type="GO" id="GO:0030313">
    <property type="term" value="C:cell envelope"/>
    <property type="evidence" value="ECO:0007669"/>
    <property type="project" value="UniProtKB-SubCell"/>
</dbReference>
<dbReference type="Gene3D" id="2.40.30.170">
    <property type="match status" value="1"/>
</dbReference>
<dbReference type="Gene3D" id="2.40.420.20">
    <property type="match status" value="1"/>
</dbReference>
<dbReference type="SUPFAM" id="SSF51230">
    <property type="entry name" value="Single hybrid motif"/>
    <property type="match status" value="1"/>
</dbReference>
<evidence type="ECO:0000256" key="3">
    <source>
        <dbReference type="ARBA" id="ARBA00023054"/>
    </source>
</evidence>
<evidence type="ECO:0000259" key="6">
    <source>
        <dbReference type="Pfam" id="PF25967"/>
    </source>
</evidence>
<evidence type="ECO:0000313" key="9">
    <source>
        <dbReference type="Proteomes" id="UP000321907"/>
    </source>
</evidence>
<keyword evidence="5" id="KW-0472">Membrane</keyword>
<dbReference type="InterPro" id="IPR050465">
    <property type="entry name" value="UPF0194_transport"/>
</dbReference>
<dbReference type="Gene3D" id="1.10.287.470">
    <property type="entry name" value="Helix hairpin bin"/>
    <property type="match status" value="1"/>
</dbReference>
<keyword evidence="9" id="KW-1185">Reference proteome</keyword>
<dbReference type="Gene3D" id="2.40.50.100">
    <property type="match status" value="1"/>
</dbReference>
<dbReference type="GO" id="GO:0016020">
    <property type="term" value="C:membrane"/>
    <property type="evidence" value="ECO:0007669"/>
    <property type="project" value="InterPro"/>
</dbReference>
<dbReference type="InterPro" id="IPR058647">
    <property type="entry name" value="BSH_CzcB-like"/>
</dbReference>
<accession>A0A5C7FY60</accession>
<keyword evidence="5" id="KW-0812">Transmembrane</keyword>